<gene>
    <name evidence="1" type="ORF">UU35_C0027G0002</name>
</gene>
<sequence>MLTDGGSDVVCDVEPTRSQQKCWDFVLVFERDRVEFELERVRILFYARTIMHFESDHTATISALHKFFFLV</sequence>
<reference evidence="1 2" key="1">
    <citation type="journal article" date="2015" name="Nature">
        <title>rRNA introns, odd ribosomes, and small enigmatic genomes across a large radiation of phyla.</title>
        <authorList>
            <person name="Brown C.T."/>
            <person name="Hug L.A."/>
            <person name="Thomas B.C."/>
            <person name="Sharon I."/>
            <person name="Castelle C.J."/>
            <person name="Singh A."/>
            <person name="Wilkins M.J."/>
            <person name="Williams K.H."/>
            <person name="Banfield J.F."/>
        </authorList>
    </citation>
    <scope>NUCLEOTIDE SEQUENCE [LARGE SCALE GENOMIC DNA]</scope>
</reference>
<proteinExistence type="predicted"/>
<dbReference type="EMBL" id="LCAH01000027">
    <property type="protein sequence ID" value="KKR85846.1"/>
    <property type="molecule type" value="Genomic_DNA"/>
</dbReference>
<evidence type="ECO:0000313" key="1">
    <source>
        <dbReference type="EMBL" id="KKR85846.1"/>
    </source>
</evidence>
<dbReference type="AlphaFoldDB" id="A0A0G0UEM9"/>
<comment type="caution">
    <text evidence="1">The sequence shown here is derived from an EMBL/GenBank/DDBJ whole genome shotgun (WGS) entry which is preliminary data.</text>
</comment>
<accession>A0A0G0UEM9</accession>
<evidence type="ECO:0000313" key="2">
    <source>
        <dbReference type="Proteomes" id="UP000034616"/>
    </source>
</evidence>
<protein>
    <submittedName>
        <fullName evidence="1">Uncharacterized protein</fullName>
    </submittedName>
</protein>
<name>A0A0G0UEM9_9BACT</name>
<dbReference type="Proteomes" id="UP000034616">
    <property type="component" value="Unassembled WGS sequence"/>
</dbReference>
<organism evidence="1 2">
    <name type="scientific">Candidatus Uhrbacteria bacterium GW2011_GWC2_41_11</name>
    <dbReference type="NCBI Taxonomy" id="1618985"/>
    <lineage>
        <taxon>Bacteria</taxon>
        <taxon>Candidatus Uhriibacteriota</taxon>
    </lineage>
</organism>